<dbReference type="EC" id="3.4.21.89" evidence="3"/>
<dbReference type="AlphaFoldDB" id="A0A286D6Y8"/>
<dbReference type="OrthoDB" id="5986739at2"/>
<evidence type="ECO:0000259" key="4">
    <source>
        <dbReference type="Pfam" id="PF10502"/>
    </source>
</evidence>
<keyword evidence="3" id="KW-1133">Transmembrane helix</keyword>
<keyword evidence="3" id="KW-0378">Hydrolase</keyword>
<evidence type="ECO:0000256" key="2">
    <source>
        <dbReference type="ARBA" id="ARBA00019232"/>
    </source>
</evidence>
<protein>
    <recommendedName>
        <fullName evidence="2 3">Signal peptidase I</fullName>
        <ecNumber evidence="3">3.4.21.89</ecNumber>
    </recommendedName>
</protein>
<dbReference type="GO" id="GO:0006465">
    <property type="term" value="P:signal peptide processing"/>
    <property type="evidence" value="ECO:0007669"/>
    <property type="project" value="InterPro"/>
</dbReference>
<evidence type="ECO:0000313" key="6">
    <source>
        <dbReference type="Proteomes" id="UP000219374"/>
    </source>
</evidence>
<dbReference type="GO" id="GO:0016020">
    <property type="term" value="C:membrane"/>
    <property type="evidence" value="ECO:0007669"/>
    <property type="project" value="UniProtKB-SubCell"/>
</dbReference>
<dbReference type="CDD" id="cd06530">
    <property type="entry name" value="S26_SPase_I"/>
    <property type="match status" value="1"/>
</dbReference>
<dbReference type="GO" id="GO:0004252">
    <property type="term" value="F:serine-type endopeptidase activity"/>
    <property type="evidence" value="ECO:0007669"/>
    <property type="project" value="InterPro"/>
</dbReference>
<comment type="subcellular location">
    <subcellularLocation>
        <location evidence="3">Membrane</location>
        <topology evidence="3">Multi-pass membrane protein</topology>
    </subcellularLocation>
</comment>
<sequence>MGGMRRWIVRFLVAMLIVIPVTMVAIYIVNPFGARSVDPRQRIVGLGLYRVPASNMSPGASPGQVLVTRAGYYVKRQPQRGDVVTLLVPKYEGQLWLQRIIGLPGETIAIVDGTVHIDGHPLEEPYVAAENVRTAYSQAMDAVRIPADHYFLLGDNRDNSEDSRLLDPTRREDITGKVIARLQ</sequence>
<dbReference type="EMBL" id="OCND01000004">
    <property type="protein sequence ID" value="SOD54406.1"/>
    <property type="molecule type" value="Genomic_DNA"/>
</dbReference>
<dbReference type="NCBIfam" id="TIGR02227">
    <property type="entry name" value="sigpep_I_bact"/>
    <property type="match status" value="1"/>
</dbReference>
<dbReference type="Pfam" id="PF10502">
    <property type="entry name" value="Peptidase_S26"/>
    <property type="match status" value="1"/>
</dbReference>
<comment type="catalytic activity">
    <reaction evidence="3">
        <text>Cleavage of hydrophobic, N-terminal signal or leader sequences from secreted and periplasmic proteins.</text>
        <dbReference type="EC" id="3.4.21.89"/>
    </reaction>
</comment>
<dbReference type="Gene3D" id="2.10.109.10">
    <property type="entry name" value="Umud Fragment, subunit A"/>
    <property type="match status" value="1"/>
</dbReference>
<dbReference type="InterPro" id="IPR036286">
    <property type="entry name" value="LexA/Signal_pep-like_sf"/>
</dbReference>
<evidence type="ECO:0000256" key="1">
    <source>
        <dbReference type="ARBA" id="ARBA00009370"/>
    </source>
</evidence>
<keyword evidence="3" id="KW-0472">Membrane</keyword>
<dbReference type="PRINTS" id="PR00727">
    <property type="entry name" value="LEADERPTASE"/>
</dbReference>
<dbReference type="PANTHER" id="PTHR43390:SF1">
    <property type="entry name" value="CHLOROPLAST PROCESSING PEPTIDASE"/>
    <property type="match status" value="1"/>
</dbReference>
<reference evidence="5 6" key="1">
    <citation type="submission" date="2017-09" db="EMBL/GenBank/DDBJ databases">
        <authorList>
            <person name="Ehlers B."/>
            <person name="Leendertz F.H."/>
        </authorList>
    </citation>
    <scope>NUCLEOTIDE SEQUENCE [LARGE SCALE GENOMIC DNA]</scope>
    <source>
        <strain evidence="5 6">CGMCC 1.10978</strain>
    </source>
</reference>
<dbReference type="InterPro" id="IPR019533">
    <property type="entry name" value="Peptidase_S26"/>
</dbReference>
<feature type="domain" description="Peptidase S26" evidence="4">
    <location>
        <begin position="46"/>
        <end position="181"/>
    </location>
</feature>
<keyword evidence="3" id="KW-0812">Transmembrane</keyword>
<comment type="caution">
    <text evidence="3">Lacks conserved residue(s) required for the propagation of feature annotation.</text>
</comment>
<dbReference type="InterPro" id="IPR000223">
    <property type="entry name" value="Pept_S26A_signal_pept_1"/>
</dbReference>
<gene>
    <name evidence="5" type="ORF">SAMN06296416_10410</name>
</gene>
<dbReference type="Proteomes" id="UP000219374">
    <property type="component" value="Unassembled WGS sequence"/>
</dbReference>
<keyword evidence="6" id="KW-1185">Reference proteome</keyword>
<comment type="similarity">
    <text evidence="1 3">Belongs to the peptidase S26 family.</text>
</comment>
<dbReference type="SUPFAM" id="SSF51306">
    <property type="entry name" value="LexA/Signal peptidase"/>
    <property type="match status" value="1"/>
</dbReference>
<accession>A0A286D6Y8</accession>
<dbReference type="PANTHER" id="PTHR43390">
    <property type="entry name" value="SIGNAL PEPTIDASE I"/>
    <property type="match status" value="1"/>
</dbReference>
<dbReference type="GO" id="GO:0009003">
    <property type="term" value="F:signal peptidase activity"/>
    <property type="evidence" value="ECO:0007669"/>
    <property type="project" value="UniProtKB-EC"/>
</dbReference>
<evidence type="ECO:0000256" key="3">
    <source>
        <dbReference type="RuleBase" id="RU362042"/>
    </source>
</evidence>
<feature type="transmembrane region" description="Helical" evidence="3">
    <location>
        <begin position="7"/>
        <end position="29"/>
    </location>
</feature>
<organism evidence="5 6">
    <name type="scientific">Pseudoxanthomonas wuyuanensis</name>
    <dbReference type="NCBI Taxonomy" id="1073196"/>
    <lineage>
        <taxon>Bacteria</taxon>
        <taxon>Pseudomonadati</taxon>
        <taxon>Pseudomonadota</taxon>
        <taxon>Gammaproteobacteria</taxon>
        <taxon>Lysobacterales</taxon>
        <taxon>Lysobacteraceae</taxon>
        <taxon>Pseudoxanthomonas</taxon>
    </lineage>
</organism>
<evidence type="ECO:0000313" key="5">
    <source>
        <dbReference type="EMBL" id="SOD54406.1"/>
    </source>
</evidence>
<keyword evidence="3" id="KW-0645">Protease</keyword>
<name>A0A286D6Y8_9GAMM</name>
<proteinExistence type="inferred from homology"/>